<dbReference type="AlphaFoldDB" id="A0A4V6NY15"/>
<dbReference type="InterPro" id="IPR006143">
    <property type="entry name" value="RND_pump_MFP"/>
</dbReference>
<dbReference type="InterPro" id="IPR058625">
    <property type="entry name" value="MdtA-like_BSH"/>
</dbReference>
<accession>A0A4V6NY15</accession>
<proteinExistence type="inferred from homology"/>
<dbReference type="Pfam" id="PF25876">
    <property type="entry name" value="HH_MFP_RND"/>
    <property type="match status" value="1"/>
</dbReference>
<feature type="coiled-coil region" evidence="3">
    <location>
        <begin position="105"/>
        <end position="170"/>
    </location>
</feature>
<dbReference type="GO" id="GO:0046677">
    <property type="term" value="P:response to antibiotic"/>
    <property type="evidence" value="ECO:0007669"/>
    <property type="project" value="TreeGrafter"/>
</dbReference>
<comment type="similarity">
    <text evidence="2">Belongs to the membrane fusion protein (MFP) (TC 8.A.1) family.</text>
</comment>
<feature type="region of interest" description="Disordered" evidence="4">
    <location>
        <begin position="377"/>
        <end position="410"/>
    </location>
</feature>
<evidence type="ECO:0000256" key="2">
    <source>
        <dbReference type="ARBA" id="ARBA00009477"/>
    </source>
</evidence>
<dbReference type="NCBIfam" id="TIGR01730">
    <property type="entry name" value="RND_mfp"/>
    <property type="match status" value="1"/>
</dbReference>
<dbReference type="InterPro" id="IPR058626">
    <property type="entry name" value="MdtA-like_b-barrel"/>
</dbReference>
<evidence type="ECO:0000313" key="10">
    <source>
        <dbReference type="EMBL" id="TCS39270.1"/>
    </source>
</evidence>
<dbReference type="PANTHER" id="PTHR30158:SF3">
    <property type="entry name" value="MULTIDRUG EFFLUX PUMP SUBUNIT ACRA-RELATED"/>
    <property type="match status" value="1"/>
</dbReference>
<dbReference type="Pfam" id="PF25944">
    <property type="entry name" value="Beta-barrel_RND"/>
    <property type="match status" value="1"/>
</dbReference>
<dbReference type="PANTHER" id="PTHR30158">
    <property type="entry name" value="ACRA/E-RELATED COMPONENT OF DRUG EFFLUX TRANSPORTER"/>
    <property type="match status" value="1"/>
</dbReference>
<name>A0A4V6NY15_PAULE</name>
<evidence type="ECO:0000259" key="7">
    <source>
        <dbReference type="Pfam" id="PF25917"/>
    </source>
</evidence>
<organism evidence="10 11">
    <name type="scientific">Paucimonas lemoignei</name>
    <name type="common">Pseudomonas lemoignei</name>
    <dbReference type="NCBI Taxonomy" id="29443"/>
    <lineage>
        <taxon>Bacteria</taxon>
        <taxon>Pseudomonadati</taxon>
        <taxon>Pseudomonadota</taxon>
        <taxon>Betaproteobacteria</taxon>
        <taxon>Burkholderiales</taxon>
        <taxon>Burkholderiaceae</taxon>
        <taxon>Paucimonas</taxon>
    </lineage>
</organism>
<dbReference type="EMBL" id="SLZQ01000001">
    <property type="protein sequence ID" value="TCS39270.1"/>
    <property type="molecule type" value="Genomic_DNA"/>
</dbReference>
<sequence length="410" mass="42991">MLPRKTLLRLPAQLLLVSVITLAACGKTQAPPPQPGAPEVNVVTLAAQTVNLTRELPGRTNAYLLAEVRPQVSGIVKKRLFTEGAVVKAGQPLYQLDDATYRANTASARANLARAQATLKSAELNAKRSNELVKIDAVSRQDNENANAALAQAKAEVAAAEAALESTNVTLAYARITSPITGRIGKSAVTPGALVTANQANALTTVQQLDPVYVDLTQSSSELLQLRKDVAAGKLTKSGDVPVEILLEDGTTYQHKGKLAFTDVSVDPGTGSFSLRVTVPNPDHILMPGMYVRAVVGNGVRQNAILVPQQGIMRDPKGNTNAMVVNKEDKVEPRPVKVSRTIGDKWLVEEGLAAGDRVIVAGLQKIKPGIPVKAVEAPANQNPAAPAQPAANGPAANEAGNKTAPASAKQ</sequence>
<evidence type="ECO:0000256" key="4">
    <source>
        <dbReference type="SAM" id="MobiDB-lite"/>
    </source>
</evidence>
<dbReference type="FunFam" id="2.40.420.20:FF:000001">
    <property type="entry name" value="Efflux RND transporter periplasmic adaptor subunit"/>
    <property type="match status" value="1"/>
</dbReference>
<keyword evidence="5" id="KW-0732">Signal</keyword>
<dbReference type="PROSITE" id="PS51257">
    <property type="entry name" value="PROKAR_LIPOPROTEIN"/>
    <property type="match status" value="1"/>
</dbReference>
<evidence type="ECO:0000256" key="5">
    <source>
        <dbReference type="SAM" id="SignalP"/>
    </source>
</evidence>
<dbReference type="Pfam" id="PF25967">
    <property type="entry name" value="RND-MFP_C"/>
    <property type="match status" value="1"/>
</dbReference>
<dbReference type="OrthoDB" id="9783047at2"/>
<gene>
    <name evidence="10" type="ORF">EDC30_101225</name>
</gene>
<evidence type="ECO:0000259" key="6">
    <source>
        <dbReference type="Pfam" id="PF25876"/>
    </source>
</evidence>
<comment type="caution">
    <text evidence="10">The sequence shown here is derived from an EMBL/GenBank/DDBJ whole genome shotgun (WGS) entry which is preliminary data.</text>
</comment>
<dbReference type="InterPro" id="IPR058627">
    <property type="entry name" value="MdtA-like_C"/>
</dbReference>
<protein>
    <submittedName>
        <fullName evidence="10">Membrane fusion protein (Multidrug efflux system)</fullName>
    </submittedName>
</protein>
<dbReference type="InterPro" id="IPR058624">
    <property type="entry name" value="MdtA-like_HH"/>
</dbReference>
<reference evidence="10 11" key="1">
    <citation type="submission" date="2019-03" db="EMBL/GenBank/DDBJ databases">
        <title>Genomic Encyclopedia of Type Strains, Phase IV (KMG-IV): sequencing the most valuable type-strain genomes for metagenomic binning, comparative biology and taxonomic classification.</title>
        <authorList>
            <person name="Goeker M."/>
        </authorList>
    </citation>
    <scope>NUCLEOTIDE SEQUENCE [LARGE SCALE GENOMIC DNA]</scope>
    <source>
        <strain evidence="10 11">DSM 7445</strain>
    </source>
</reference>
<evidence type="ECO:0000259" key="9">
    <source>
        <dbReference type="Pfam" id="PF25967"/>
    </source>
</evidence>
<comment type="subcellular location">
    <subcellularLocation>
        <location evidence="1">Cell envelope</location>
    </subcellularLocation>
</comment>
<evidence type="ECO:0000256" key="3">
    <source>
        <dbReference type="SAM" id="Coils"/>
    </source>
</evidence>
<dbReference type="Gene3D" id="2.40.420.20">
    <property type="match status" value="1"/>
</dbReference>
<dbReference type="RefSeq" id="WP_132256494.1">
    <property type="nucleotide sequence ID" value="NZ_SLZQ01000001.1"/>
</dbReference>
<dbReference type="Gene3D" id="2.40.50.100">
    <property type="match status" value="1"/>
</dbReference>
<feature type="domain" description="Multidrug resistance protein MdtA-like beta-barrel" evidence="8">
    <location>
        <begin position="211"/>
        <end position="296"/>
    </location>
</feature>
<feature type="domain" description="Multidrug resistance protein MdtA-like alpha-helical hairpin" evidence="6">
    <location>
        <begin position="105"/>
        <end position="174"/>
    </location>
</feature>
<feature type="domain" description="Multidrug resistance protein MdtA-like C-terminal permuted SH3" evidence="9">
    <location>
        <begin position="303"/>
        <end position="365"/>
    </location>
</feature>
<evidence type="ECO:0000259" key="8">
    <source>
        <dbReference type="Pfam" id="PF25944"/>
    </source>
</evidence>
<feature type="signal peptide" evidence="5">
    <location>
        <begin position="1"/>
        <end position="23"/>
    </location>
</feature>
<keyword evidence="11" id="KW-1185">Reference proteome</keyword>
<feature type="domain" description="Multidrug resistance protein MdtA-like barrel-sandwich hybrid" evidence="7">
    <location>
        <begin position="66"/>
        <end position="207"/>
    </location>
</feature>
<dbReference type="Gene3D" id="1.10.287.470">
    <property type="entry name" value="Helix hairpin bin"/>
    <property type="match status" value="1"/>
</dbReference>
<keyword evidence="3" id="KW-0175">Coiled coil</keyword>
<dbReference type="GO" id="GO:0005886">
    <property type="term" value="C:plasma membrane"/>
    <property type="evidence" value="ECO:0007669"/>
    <property type="project" value="UniProtKB-SubCell"/>
</dbReference>
<feature type="chain" id="PRO_5020415184" evidence="5">
    <location>
        <begin position="24"/>
        <end position="410"/>
    </location>
</feature>
<dbReference type="SUPFAM" id="SSF111369">
    <property type="entry name" value="HlyD-like secretion proteins"/>
    <property type="match status" value="1"/>
</dbReference>
<dbReference type="Gene3D" id="2.40.30.170">
    <property type="match status" value="1"/>
</dbReference>
<dbReference type="GO" id="GO:0022857">
    <property type="term" value="F:transmembrane transporter activity"/>
    <property type="evidence" value="ECO:0007669"/>
    <property type="project" value="InterPro"/>
</dbReference>
<evidence type="ECO:0000256" key="1">
    <source>
        <dbReference type="ARBA" id="ARBA00004196"/>
    </source>
</evidence>
<dbReference type="Proteomes" id="UP000295382">
    <property type="component" value="Unassembled WGS sequence"/>
</dbReference>
<evidence type="ECO:0000313" key="11">
    <source>
        <dbReference type="Proteomes" id="UP000295382"/>
    </source>
</evidence>
<feature type="compositionally biased region" description="Low complexity" evidence="4">
    <location>
        <begin position="377"/>
        <end position="401"/>
    </location>
</feature>
<dbReference type="Pfam" id="PF25917">
    <property type="entry name" value="BSH_RND"/>
    <property type="match status" value="1"/>
</dbReference>